<evidence type="ECO:0000256" key="17">
    <source>
        <dbReference type="SAM" id="Phobius"/>
    </source>
</evidence>
<feature type="non-terminal residue" evidence="22">
    <location>
        <position position="774"/>
    </location>
</feature>
<dbReference type="Pfam" id="PF03023">
    <property type="entry name" value="MurJ"/>
    <property type="match status" value="2"/>
</dbReference>
<dbReference type="Gene3D" id="3.40.1170.10">
    <property type="entry name" value="DNA repair protein MutS, domain I"/>
    <property type="match status" value="1"/>
</dbReference>
<sequence length="774" mass="84475">MPLEILHEIFPKTAKFVLAGPNFAKEIAQDLPAVATLSGSDAEKTEDLSQRLSLPHFALSPNLDPISIQLIGAAKNVAAIGVGATIGAGLGENARAAFITYFLREIRLLIEKKSGDPESIFASGGIGDLLLTATSSASRNYSLGEYLGKNKTYPPNAVGGWTMVSRVLGLVRDQLLAVLLGAGSAQDAYQVALRLPNMFRRFFGEGALNAAFVPLFTGEWEKKDRLTQLPLGILGAALGTTLLPTFSKSVANEKIEELVSQLSRAIEIACYLILPTTFGIVAIAPLLVSGLFGYGHFQIFDILQTSKVLRVYALGLPAFVILKAIAPVFFAQGDTSTPVKAGFIAIIINLIASILLYRPLGLLAPAIASDLAAYFNLFMLSIILYRKKILDLPTLLKRESKTLLIALITGALAFEIIEFFGENRPIRDNATPAMSQWFDLKEQEPNALLFFRMGDFYELFFDDAHIAASALDIALTARGEQQGSPIPMCGVPVRAADAYLSRLIKQGFRIAIVEQDNPPPATKGPMPRKIVRIVTPGTITEEELLDSEEPNLLLAIRAYRNKLGIAWADISTGAFETKSIFTANLAELLSRLTPSEILSEEALLPVEFRPLLAPVFPTPTLKKSQKLILEATGKDFDTKTQEEALACGTLLDYLRETQAGTLPPLHAFEEKEASILGMDGPTRQNLEIVKSRRGEKKYSLLWAVDRNVTPAGKRLLKSWLSSPSCAIQIIEERQQAWTKLSIETALLQQIQSALRQVPDLARVIGRIRNQRGSL</sequence>
<dbReference type="InterPro" id="IPR036187">
    <property type="entry name" value="DNA_mismatch_repair_MutS_sf"/>
</dbReference>
<evidence type="ECO:0000256" key="13">
    <source>
        <dbReference type="ARBA" id="ARBA00022989"/>
    </source>
</evidence>
<feature type="transmembrane region" description="Helical" evidence="17">
    <location>
        <begin position="268"/>
        <end position="292"/>
    </location>
</feature>
<evidence type="ECO:0000256" key="14">
    <source>
        <dbReference type="ARBA" id="ARBA00023125"/>
    </source>
</evidence>
<dbReference type="Pfam" id="PF01624">
    <property type="entry name" value="MutS_I"/>
    <property type="match status" value="1"/>
</dbReference>
<organism evidence="22 23">
    <name type="scientific">Lasius niger</name>
    <name type="common">Black garden ant</name>
    <dbReference type="NCBI Taxonomy" id="67767"/>
    <lineage>
        <taxon>Eukaryota</taxon>
        <taxon>Metazoa</taxon>
        <taxon>Ecdysozoa</taxon>
        <taxon>Arthropoda</taxon>
        <taxon>Hexapoda</taxon>
        <taxon>Insecta</taxon>
        <taxon>Pterygota</taxon>
        <taxon>Neoptera</taxon>
        <taxon>Endopterygota</taxon>
        <taxon>Hymenoptera</taxon>
        <taxon>Apocrita</taxon>
        <taxon>Aculeata</taxon>
        <taxon>Formicoidea</taxon>
        <taxon>Formicidae</taxon>
        <taxon>Formicinae</taxon>
        <taxon>Lasius</taxon>
        <taxon>Lasius</taxon>
    </lineage>
</organism>
<dbReference type="Gene3D" id="3.30.420.110">
    <property type="entry name" value="MutS, connector domain"/>
    <property type="match status" value="1"/>
</dbReference>
<dbReference type="InterPro" id="IPR016151">
    <property type="entry name" value="DNA_mismatch_repair_MutS_N"/>
</dbReference>
<dbReference type="SUPFAM" id="SSF48179">
    <property type="entry name" value="6-phosphogluconate dehydrogenase C-terminal domain-like"/>
    <property type="match status" value="1"/>
</dbReference>
<dbReference type="InterPro" id="IPR013328">
    <property type="entry name" value="6PGD_dom2"/>
</dbReference>
<evidence type="ECO:0000256" key="6">
    <source>
        <dbReference type="ARBA" id="ARBA00022475"/>
    </source>
</evidence>
<evidence type="ECO:0000313" key="22">
    <source>
        <dbReference type="EMBL" id="KMQ86769.1"/>
    </source>
</evidence>
<keyword evidence="8" id="KW-0547">Nucleotide-binding</keyword>
<dbReference type="FunFam" id="3.40.1170.10:FF:000001">
    <property type="entry name" value="DNA mismatch repair protein MutS"/>
    <property type="match status" value="1"/>
</dbReference>
<dbReference type="AlphaFoldDB" id="A0A0J7K8Z0"/>
<evidence type="ECO:0000313" key="23">
    <source>
        <dbReference type="Proteomes" id="UP000036403"/>
    </source>
</evidence>
<dbReference type="GO" id="GO:0005886">
    <property type="term" value="C:plasma membrane"/>
    <property type="evidence" value="ECO:0007669"/>
    <property type="project" value="UniProtKB-SubCell"/>
</dbReference>
<dbReference type="GO" id="GO:0030983">
    <property type="term" value="F:mismatched DNA binding"/>
    <property type="evidence" value="ECO:0007669"/>
    <property type="project" value="InterPro"/>
</dbReference>
<keyword evidence="16" id="KW-0234">DNA repair</keyword>
<dbReference type="PaxDb" id="67767-A0A0J7K8Z0"/>
<dbReference type="Gene3D" id="1.10.1420.10">
    <property type="match status" value="1"/>
</dbReference>
<dbReference type="EMBL" id="LBMM01011551">
    <property type="protein sequence ID" value="KMQ86769.1"/>
    <property type="molecule type" value="Genomic_DNA"/>
</dbReference>
<feature type="transmembrane region" description="Helical" evidence="17">
    <location>
        <begin position="363"/>
        <end position="383"/>
    </location>
</feature>
<dbReference type="InterPro" id="IPR007860">
    <property type="entry name" value="DNA_mmatch_repair_MutS_con_dom"/>
</dbReference>
<dbReference type="GO" id="GO:0034204">
    <property type="term" value="P:lipid translocation"/>
    <property type="evidence" value="ECO:0007669"/>
    <property type="project" value="TreeGrafter"/>
</dbReference>
<dbReference type="InterPro" id="IPR036678">
    <property type="entry name" value="MutS_con_dom_sf"/>
</dbReference>
<comment type="caution">
    <text evidence="22">The sequence shown here is derived from an EMBL/GenBank/DDBJ whole genome shotgun (WGS) entry which is preliminary data.</text>
</comment>
<comment type="similarity">
    <text evidence="4">Belongs to the NAD-dependent glycerol-3-phosphate dehydrogenase family.</text>
</comment>
<keyword evidence="12" id="KW-0573">Peptidoglycan synthesis</keyword>
<dbReference type="InterPro" id="IPR007696">
    <property type="entry name" value="DNA_mismatch_repair_MutS_core"/>
</dbReference>
<dbReference type="InterPro" id="IPR006168">
    <property type="entry name" value="G3P_DH_NAD-dep"/>
</dbReference>
<dbReference type="GO" id="GO:0006072">
    <property type="term" value="P:glycerol-3-phosphate metabolic process"/>
    <property type="evidence" value="ECO:0007669"/>
    <property type="project" value="InterPro"/>
</dbReference>
<feature type="transmembrane region" description="Helical" evidence="17">
    <location>
        <begin position="338"/>
        <end position="357"/>
    </location>
</feature>
<keyword evidence="13 17" id="KW-1133">Transmembrane helix</keyword>
<evidence type="ECO:0000259" key="21">
    <source>
        <dbReference type="Pfam" id="PF07479"/>
    </source>
</evidence>
<evidence type="ECO:0000256" key="3">
    <source>
        <dbReference type="ARBA" id="ARBA00005192"/>
    </source>
</evidence>
<evidence type="ECO:0000256" key="7">
    <source>
        <dbReference type="ARBA" id="ARBA00022692"/>
    </source>
</evidence>
<dbReference type="PANTHER" id="PTHR47019:SF1">
    <property type="entry name" value="LIPID II FLIPPASE MURJ"/>
    <property type="match status" value="1"/>
</dbReference>
<dbReference type="GO" id="GO:0005975">
    <property type="term" value="P:carbohydrate metabolic process"/>
    <property type="evidence" value="ECO:0007669"/>
    <property type="project" value="InterPro"/>
</dbReference>
<evidence type="ECO:0000256" key="8">
    <source>
        <dbReference type="ARBA" id="ARBA00022741"/>
    </source>
</evidence>
<dbReference type="EC" id="1.1.1.8" evidence="5"/>
<dbReference type="Proteomes" id="UP000036403">
    <property type="component" value="Unassembled WGS sequence"/>
</dbReference>
<dbReference type="UniPathway" id="UPA00086"/>
<dbReference type="InterPro" id="IPR004268">
    <property type="entry name" value="MurJ"/>
</dbReference>
<feature type="domain" description="Glycerol-3-phosphate dehydrogenase NAD-dependent C-terminal" evidence="21">
    <location>
        <begin position="64"/>
        <end position="153"/>
    </location>
</feature>
<dbReference type="InterPro" id="IPR006109">
    <property type="entry name" value="G3P_DH_NAD-dep_C"/>
</dbReference>
<reference evidence="22 23" key="1">
    <citation type="submission" date="2015-04" db="EMBL/GenBank/DDBJ databases">
        <title>Lasius niger genome sequencing.</title>
        <authorList>
            <person name="Konorov E.A."/>
            <person name="Nikitin M.A."/>
            <person name="Kirill M.V."/>
            <person name="Chang P."/>
        </authorList>
    </citation>
    <scope>NUCLEOTIDE SEQUENCE [LARGE SCALE GENOMIC DNA]</scope>
    <source>
        <tissue evidence="22">Whole</tissue>
    </source>
</reference>
<comment type="pathway">
    <text evidence="2">Lipid metabolism.</text>
</comment>
<proteinExistence type="inferred from homology"/>
<dbReference type="Gene3D" id="1.10.1040.10">
    <property type="entry name" value="N-(1-d-carboxylethyl)-l-norvaline Dehydrogenase, domain 2"/>
    <property type="match status" value="1"/>
</dbReference>
<dbReference type="SUPFAM" id="SSF53150">
    <property type="entry name" value="DNA repair protein MutS, domain II"/>
    <property type="match status" value="1"/>
</dbReference>
<dbReference type="Pfam" id="PF07479">
    <property type="entry name" value="NAD_Gly3P_dh_C"/>
    <property type="match status" value="1"/>
</dbReference>
<dbReference type="SUPFAM" id="SSF48334">
    <property type="entry name" value="DNA repair protein MutS, domain III"/>
    <property type="match status" value="1"/>
</dbReference>
<dbReference type="GO" id="GO:0006298">
    <property type="term" value="P:mismatch repair"/>
    <property type="evidence" value="ECO:0007669"/>
    <property type="project" value="InterPro"/>
</dbReference>
<evidence type="ECO:0000256" key="5">
    <source>
        <dbReference type="ARBA" id="ARBA00013218"/>
    </source>
</evidence>
<keyword evidence="23" id="KW-1185">Reference proteome</keyword>
<comment type="pathway">
    <text evidence="3">Phospholipid metabolism; alpha-glycerophosphate cycle.</text>
</comment>
<feature type="domain" description="DNA mismatch repair protein MutS connector" evidence="19">
    <location>
        <begin position="551"/>
        <end position="664"/>
    </location>
</feature>
<evidence type="ECO:0000256" key="12">
    <source>
        <dbReference type="ARBA" id="ARBA00022984"/>
    </source>
</evidence>
<name>A0A0J7K8Z0_LASNI</name>
<dbReference type="Pfam" id="PF05192">
    <property type="entry name" value="MutS_III"/>
    <property type="match status" value="1"/>
</dbReference>
<evidence type="ECO:0000256" key="15">
    <source>
        <dbReference type="ARBA" id="ARBA00023136"/>
    </source>
</evidence>
<evidence type="ECO:0000256" key="4">
    <source>
        <dbReference type="ARBA" id="ARBA00011009"/>
    </source>
</evidence>
<dbReference type="OrthoDB" id="10252754at2759"/>
<feature type="domain" description="DNA mismatch repair protein MutS core" evidence="20">
    <location>
        <begin position="682"/>
        <end position="772"/>
    </location>
</feature>
<evidence type="ECO:0000256" key="9">
    <source>
        <dbReference type="ARBA" id="ARBA00022763"/>
    </source>
</evidence>
<dbReference type="InterPro" id="IPR007695">
    <property type="entry name" value="DNA_mismatch_repair_MutS-lik_N"/>
</dbReference>
<dbReference type="STRING" id="67767.A0A0J7K8Z0"/>
<gene>
    <name evidence="22" type="ORF">RF55_14167</name>
</gene>
<keyword evidence="9" id="KW-0227">DNA damage</keyword>
<dbReference type="InterPro" id="IPR008927">
    <property type="entry name" value="6-PGluconate_DH-like_C_sf"/>
</dbReference>
<evidence type="ECO:0000259" key="19">
    <source>
        <dbReference type="Pfam" id="PF05188"/>
    </source>
</evidence>
<evidence type="ECO:0000256" key="10">
    <source>
        <dbReference type="ARBA" id="ARBA00022840"/>
    </source>
</evidence>
<evidence type="ECO:0000259" key="20">
    <source>
        <dbReference type="Pfam" id="PF05192"/>
    </source>
</evidence>
<keyword evidence="11" id="KW-0133">Cell shape</keyword>
<dbReference type="GO" id="GO:0141152">
    <property type="term" value="F:glycerol-3-phosphate dehydrogenase (NAD+) activity"/>
    <property type="evidence" value="ECO:0007669"/>
    <property type="project" value="UniProtKB-EC"/>
</dbReference>
<dbReference type="SUPFAM" id="SSF55271">
    <property type="entry name" value="DNA repair protein MutS, domain I"/>
    <property type="match status" value="1"/>
</dbReference>
<feature type="domain" description="DNA mismatch repair protein MutS-like N-terminal" evidence="18">
    <location>
        <begin position="431"/>
        <end position="543"/>
    </location>
</feature>
<evidence type="ECO:0000259" key="18">
    <source>
        <dbReference type="Pfam" id="PF01624"/>
    </source>
</evidence>
<dbReference type="Gene3D" id="3.40.50.720">
    <property type="entry name" value="NAD(P)-binding Rossmann-like Domain"/>
    <property type="match status" value="1"/>
</dbReference>
<accession>A0A0J7K8Z0</accession>
<dbReference type="GO" id="GO:0015648">
    <property type="term" value="F:lipid-linked peptidoglycan transporter activity"/>
    <property type="evidence" value="ECO:0007669"/>
    <property type="project" value="TreeGrafter"/>
</dbReference>
<evidence type="ECO:0000256" key="1">
    <source>
        <dbReference type="ARBA" id="ARBA00004651"/>
    </source>
</evidence>
<keyword evidence="14" id="KW-0238">DNA-binding</keyword>
<dbReference type="GO" id="GO:0006650">
    <property type="term" value="P:glycerophospholipid metabolic process"/>
    <property type="evidence" value="ECO:0007669"/>
    <property type="project" value="UniProtKB-UniPathway"/>
</dbReference>
<dbReference type="GO" id="GO:0008360">
    <property type="term" value="P:regulation of cell shape"/>
    <property type="evidence" value="ECO:0007669"/>
    <property type="project" value="UniProtKB-KW"/>
</dbReference>
<keyword evidence="6" id="KW-1003">Cell membrane</keyword>
<comment type="subcellular location">
    <subcellularLocation>
        <location evidence="1">Cell membrane</location>
        <topology evidence="1">Multi-pass membrane protein</topology>
    </subcellularLocation>
</comment>
<dbReference type="InterPro" id="IPR051050">
    <property type="entry name" value="Lipid_II_flippase_MurJ/MviN"/>
</dbReference>
<evidence type="ECO:0000256" key="16">
    <source>
        <dbReference type="ARBA" id="ARBA00023204"/>
    </source>
</evidence>
<evidence type="ECO:0000256" key="11">
    <source>
        <dbReference type="ARBA" id="ARBA00022960"/>
    </source>
</evidence>
<dbReference type="GO" id="GO:0005524">
    <property type="term" value="F:ATP binding"/>
    <property type="evidence" value="ECO:0007669"/>
    <property type="project" value="UniProtKB-KW"/>
</dbReference>
<dbReference type="Pfam" id="PF05188">
    <property type="entry name" value="MutS_II"/>
    <property type="match status" value="1"/>
</dbReference>
<feature type="transmembrane region" description="Helical" evidence="17">
    <location>
        <begin position="312"/>
        <end position="331"/>
    </location>
</feature>
<dbReference type="PANTHER" id="PTHR47019">
    <property type="entry name" value="LIPID II FLIPPASE MURJ"/>
    <property type="match status" value="1"/>
</dbReference>
<protein>
    <recommendedName>
        <fullName evidence="5">glycerol-3-phosphate dehydrogenase (NAD(+))</fullName>
        <ecNumber evidence="5">1.1.1.8</ecNumber>
    </recommendedName>
</protein>
<keyword evidence="10" id="KW-0067">ATP-binding</keyword>
<keyword evidence="15 17" id="KW-0472">Membrane</keyword>
<evidence type="ECO:0000256" key="2">
    <source>
        <dbReference type="ARBA" id="ARBA00005189"/>
    </source>
</evidence>
<keyword evidence="7 17" id="KW-0812">Transmembrane</keyword>
<dbReference type="PRINTS" id="PR00077">
    <property type="entry name" value="GPDHDRGNASE"/>
</dbReference>